<gene>
    <name evidence="2" type="ORF">SNAT2548_LOCUS21459</name>
</gene>
<comment type="caution">
    <text evidence="2">The sequence shown here is derived from an EMBL/GenBank/DDBJ whole genome shotgun (WGS) entry which is preliminary data.</text>
</comment>
<keyword evidence="1" id="KW-0732">Signal</keyword>
<keyword evidence="3" id="KW-1185">Reference proteome</keyword>
<evidence type="ECO:0000256" key="1">
    <source>
        <dbReference type="SAM" id="SignalP"/>
    </source>
</evidence>
<feature type="chain" id="PRO_5032739940" evidence="1">
    <location>
        <begin position="17"/>
        <end position="216"/>
    </location>
</feature>
<sequence>MRTLILWLLFSRAVASDGISDCEVKEAAGCIEDRAGAVQAECLLQRSSQRGDTFKSLEEVEQPCHGWCEGNSAPWTKKCNWKNCKGCAACVEPDGCLPPTTYSGWGDEGYPDNFKGWYDVQGCGECHDYCRWVGGSGSGGDPKEKLTHEASFWSCRLAGTSAIHSPSGAFQSWNFDKCSGEGAVAPAPAPPATPYVPGAPGAAWSEQELGVVRATR</sequence>
<organism evidence="2 3">
    <name type="scientific">Symbiodinium natans</name>
    <dbReference type="NCBI Taxonomy" id="878477"/>
    <lineage>
        <taxon>Eukaryota</taxon>
        <taxon>Sar</taxon>
        <taxon>Alveolata</taxon>
        <taxon>Dinophyceae</taxon>
        <taxon>Suessiales</taxon>
        <taxon>Symbiodiniaceae</taxon>
        <taxon>Symbiodinium</taxon>
    </lineage>
</organism>
<feature type="signal peptide" evidence="1">
    <location>
        <begin position="1"/>
        <end position="16"/>
    </location>
</feature>
<name>A0A812QM03_9DINO</name>
<dbReference type="AlphaFoldDB" id="A0A812QM03"/>
<proteinExistence type="predicted"/>
<accession>A0A812QM03</accession>
<dbReference type="EMBL" id="CAJNDS010002254">
    <property type="protein sequence ID" value="CAE7393856.1"/>
    <property type="molecule type" value="Genomic_DNA"/>
</dbReference>
<evidence type="ECO:0000313" key="3">
    <source>
        <dbReference type="Proteomes" id="UP000604046"/>
    </source>
</evidence>
<protein>
    <submittedName>
        <fullName evidence="2">Uncharacterized protein</fullName>
    </submittedName>
</protein>
<evidence type="ECO:0000313" key="2">
    <source>
        <dbReference type="EMBL" id="CAE7393856.1"/>
    </source>
</evidence>
<reference evidence="2" key="1">
    <citation type="submission" date="2021-02" db="EMBL/GenBank/DDBJ databases">
        <authorList>
            <person name="Dougan E. K."/>
            <person name="Rhodes N."/>
            <person name="Thang M."/>
            <person name="Chan C."/>
        </authorList>
    </citation>
    <scope>NUCLEOTIDE SEQUENCE</scope>
</reference>
<dbReference type="Proteomes" id="UP000604046">
    <property type="component" value="Unassembled WGS sequence"/>
</dbReference>